<evidence type="ECO:0000256" key="1">
    <source>
        <dbReference type="ARBA" id="ARBA00004917"/>
    </source>
</evidence>
<comment type="caution">
    <text evidence="8">The sequence shown here is derived from an EMBL/GenBank/DDBJ whole genome shotgun (WGS) entry which is preliminary data.</text>
</comment>
<dbReference type="InterPro" id="IPR036467">
    <property type="entry name" value="LS/RS_sf"/>
</dbReference>
<organism evidence="8 9">
    <name type="scientific">Lagenidium giganteum</name>
    <dbReference type="NCBI Taxonomy" id="4803"/>
    <lineage>
        <taxon>Eukaryota</taxon>
        <taxon>Sar</taxon>
        <taxon>Stramenopiles</taxon>
        <taxon>Oomycota</taxon>
        <taxon>Peronosporomycetes</taxon>
        <taxon>Pythiales</taxon>
        <taxon>Pythiaceae</taxon>
    </lineage>
</organism>
<comment type="pathway">
    <text evidence="1 7">Cofactor biosynthesis; riboflavin biosynthesis; riboflavin from 2-hydroxy-3-oxobutyl phosphate and 5-amino-6-(D-ribitylamino)uracil: step 1/2.</text>
</comment>
<dbReference type="PANTHER" id="PTHR21058:SF0">
    <property type="entry name" value="6,7-DIMETHYL-8-RIBITYLLUMAZINE SYNTHASE"/>
    <property type="match status" value="1"/>
</dbReference>
<dbReference type="Pfam" id="PF00885">
    <property type="entry name" value="DMRL_synthase"/>
    <property type="match status" value="1"/>
</dbReference>
<evidence type="ECO:0000256" key="7">
    <source>
        <dbReference type="RuleBase" id="RU003795"/>
    </source>
</evidence>
<evidence type="ECO:0000256" key="5">
    <source>
        <dbReference type="ARBA" id="ARBA00022679"/>
    </source>
</evidence>
<reference evidence="8" key="2">
    <citation type="journal article" date="2023" name="Microbiol Resour">
        <title>Decontamination and Annotation of the Draft Genome Sequence of the Oomycete Lagenidium giganteum ARSEF 373.</title>
        <authorList>
            <person name="Morgan W.R."/>
            <person name="Tartar A."/>
        </authorList>
    </citation>
    <scope>NUCLEOTIDE SEQUENCE</scope>
    <source>
        <strain evidence="8">ARSEF 373</strain>
    </source>
</reference>
<dbReference type="EMBL" id="DAKRPA010000281">
    <property type="protein sequence ID" value="DAZ93927.1"/>
    <property type="molecule type" value="Genomic_DNA"/>
</dbReference>
<comment type="similarity">
    <text evidence="2 7">Belongs to the DMRL synthase family.</text>
</comment>
<name>A0AAV2YKR9_9STRA</name>
<gene>
    <name evidence="8" type="ORF">N0F65_008870</name>
</gene>
<dbReference type="SUPFAM" id="SSF52121">
    <property type="entry name" value="Lumazine synthase"/>
    <property type="match status" value="1"/>
</dbReference>
<evidence type="ECO:0000256" key="4">
    <source>
        <dbReference type="ARBA" id="ARBA00022619"/>
    </source>
</evidence>
<dbReference type="InterPro" id="IPR002180">
    <property type="entry name" value="LS/RS"/>
</dbReference>
<evidence type="ECO:0000313" key="8">
    <source>
        <dbReference type="EMBL" id="DAZ93927.1"/>
    </source>
</evidence>
<keyword evidence="5 7" id="KW-0808">Transferase</keyword>
<dbReference type="GO" id="GO:0009349">
    <property type="term" value="C:riboflavin synthase complex"/>
    <property type="evidence" value="ECO:0007669"/>
    <property type="project" value="UniProtKB-UniRule"/>
</dbReference>
<dbReference type="InterPro" id="IPR034964">
    <property type="entry name" value="LS"/>
</dbReference>
<dbReference type="Proteomes" id="UP001146120">
    <property type="component" value="Unassembled WGS sequence"/>
</dbReference>
<proteinExistence type="inferred from homology"/>
<reference evidence="8" key="1">
    <citation type="submission" date="2022-11" db="EMBL/GenBank/DDBJ databases">
        <authorList>
            <person name="Morgan W.R."/>
            <person name="Tartar A."/>
        </authorList>
    </citation>
    <scope>NUCLEOTIDE SEQUENCE</scope>
    <source>
        <strain evidence="8">ARSEF 373</strain>
    </source>
</reference>
<dbReference type="AlphaFoldDB" id="A0AAV2YKR9"/>
<evidence type="ECO:0000313" key="9">
    <source>
        <dbReference type="Proteomes" id="UP001146120"/>
    </source>
</evidence>
<keyword evidence="9" id="KW-1185">Reference proteome</keyword>
<dbReference type="GO" id="GO:0009231">
    <property type="term" value="P:riboflavin biosynthetic process"/>
    <property type="evidence" value="ECO:0007669"/>
    <property type="project" value="UniProtKB-KW"/>
</dbReference>
<evidence type="ECO:0000256" key="3">
    <source>
        <dbReference type="ARBA" id="ARBA00012664"/>
    </source>
</evidence>
<dbReference type="Gene3D" id="3.40.50.960">
    <property type="entry name" value="Lumazine/riboflavin synthase"/>
    <property type="match status" value="1"/>
</dbReference>
<evidence type="ECO:0000256" key="2">
    <source>
        <dbReference type="ARBA" id="ARBA00007424"/>
    </source>
</evidence>
<accession>A0AAV2YKR9</accession>
<evidence type="ECO:0000256" key="6">
    <source>
        <dbReference type="ARBA" id="ARBA00048785"/>
    </source>
</evidence>
<sequence>MEKQAVSHHGAGLRVAIVSARSNEAVVSKLVQGTKKALMTHGVKSSDLTCVHVTRPAELAFAATLLLDAAPDLDAVICIGCLVHTDVAPHAEVESHATARAIMSLNTSGSDVPVVYAVLTCVNAHQARDFVDKRSAVDADHGNEWAKVAIDLARVSHSLA</sequence>
<dbReference type="GO" id="GO:0000906">
    <property type="term" value="F:6,7-dimethyl-8-ribityllumazine synthase activity"/>
    <property type="evidence" value="ECO:0007669"/>
    <property type="project" value="UniProtKB-EC"/>
</dbReference>
<dbReference type="EC" id="2.5.1.78" evidence="3 7"/>
<dbReference type="PANTHER" id="PTHR21058">
    <property type="entry name" value="6,7-DIMETHYL-8-RIBITYLLUMAZINE SYNTHASE DMRL SYNTHASE LUMAZINE SYNTHASE"/>
    <property type="match status" value="1"/>
</dbReference>
<keyword evidence="4 7" id="KW-0686">Riboflavin biosynthesis</keyword>
<comment type="function">
    <text evidence="7">Catalyzes the formation of 6,7-dimethyl-8-ribityllumazine by condensation of 5-amino-6-(D-ribitylamino)uracil with 3,4-dihydroxy-2-butanone 4-phosphate. This is the penultimate step in the biosynthesis of riboflavin.</text>
</comment>
<comment type="catalytic activity">
    <reaction evidence="6 7">
        <text>(2S)-2-hydroxy-3-oxobutyl phosphate + 5-amino-6-(D-ribitylamino)uracil = 6,7-dimethyl-8-(1-D-ribityl)lumazine + phosphate + 2 H2O + H(+)</text>
        <dbReference type="Rhea" id="RHEA:26152"/>
        <dbReference type="ChEBI" id="CHEBI:15377"/>
        <dbReference type="ChEBI" id="CHEBI:15378"/>
        <dbReference type="ChEBI" id="CHEBI:15934"/>
        <dbReference type="ChEBI" id="CHEBI:43474"/>
        <dbReference type="ChEBI" id="CHEBI:58201"/>
        <dbReference type="ChEBI" id="CHEBI:58830"/>
        <dbReference type="EC" id="2.5.1.78"/>
    </reaction>
</comment>
<protein>
    <recommendedName>
        <fullName evidence="3 7">6,7-dimethyl-8-ribityllumazine synthase</fullName>
        <shortName evidence="7">DMRL synthase</shortName>
        <ecNumber evidence="3 7">2.5.1.78</ecNumber>
    </recommendedName>
</protein>